<evidence type="ECO:0000313" key="3">
    <source>
        <dbReference type="Proteomes" id="UP001642900"/>
    </source>
</evidence>
<sequence length="135" mass="14770">MPDKATAPKAKVNARRLRRAMTDAEKQLWTHLRDGFAGRGTHFRRQVAIGQYVADFCCLRHRLIVELDGPIHGIEAAKGYDRAREQALKAGGYRVLRFSNDDIVLGFKSVLDRIAVALGGTTPTPSPSPQGGGES</sequence>
<protein>
    <submittedName>
        <fullName evidence="2">DUF559 domain-containing protein</fullName>
    </submittedName>
</protein>
<comment type="caution">
    <text evidence="2">The sequence shown here is derived from an EMBL/GenBank/DDBJ whole genome shotgun (WGS) entry which is preliminary data.</text>
</comment>
<keyword evidence="3" id="KW-1185">Reference proteome</keyword>
<dbReference type="CDD" id="cd01038">
    <property type="entry name" value="Endonuclease_DUF559"/>
    <property type="match status" value="1"/>
</dbReference>
<dbReference type="Proteomes" id="UP001642900">
    <property type="component" value="Unassembled WGS sequence"/>
</dbReference>
<dbReference type="PANTHER" id="PTHR38590">
    <property type="entry name" value="BLL0828 PROTEIN"/>
    <property type="match status" value="1"/>
</dbReference>
<dbReference type="Gene3D" id="3.40.960.10">
    <property type="entry name" value="VSR Endonuclease"/>
    <property type="match status" value="1"/>
</dbReference>
<accession>A0A6G4WAC0</accession>
<reference evidence="2 3" key="1">
    <citation type="submission" date="2020-02" db="EMBL/GenBank/DDBJ databases">
        <title>Genome sequence of strain CCNWXJ40-4.</title>
        <authorList>
            <person name="Gao J."/>
            <person name="Sun J."/>
        </authorList>
    </citation>
    <scope>NUCLEOTIDE SEQUENCE [LARGE SCALE GENOMIC DNA]</scope>
    <source>
        <strain evidence="2 3">CCNWXJ 40-4</strain>
    </source>
</reference>
<organism evidence="2 3">
    <name type="scientific">Allomesorhizobium camelthorni</name>
    <dbReference type="NCBI Taxonomy" id="475069"/>
    <lineage>
        <taxon>Bacteria</taxon>
        <taxon>Pseudomonadati</taxon>
        <taxon>Pseudomonadota</taxon>
        <taxon>Alphaproteobacteria</taxon>
        <taxon>Hyphomicrobiales</taxon>
        <taxon>Phyllobacteriaceae</taxon>
        <taxon>Allomesorhizobium</taxon>
    </lineage>
</organism>
<dbReference type="Pfam" id="PF04480">
    <property type="entry name" value="DUF559"/>
    <property type="match status" value="1"/>
</dbReference>
<dbReference type="EMBL" id="JAAKZF010000008">
    <property type="protein sequence ID" value="NGO51288.1"/>
    <property type="molecule type" value="Genomic_DNA"/>
</dbReference>
<dbReference type="SUPFAM" id="SSF52980">
    <property type="entry name" value="Restriction endonuclease-like"/>
    <property type="match status" value="1"/>
</dbReference>
<evidence type="ECO:0000259" key="1">
    <source>
        <dbReference type="Pfam" id="PF04480"/>
    </source>
</evidence>
<evidence type="ECO:0000313" key="2">
    <source>
        <dbReference type="EMBL" id="NGO51288.1"/>
    </source>
</evidence>
<name>A0A6G4WAC0_9HYPH</name>
<dbReference type="InterPro" id="IPR047216">
    <property type="entry name" value="Endonuclease_DUF559_bact"/>
</dbReference>
<dbReference type="InterPro" id="IPR011335">
    <property type="entry name" value="Restrct_endonuc-II-like"/>
</dbReference>
<dbReference type="InterPro" id="IPR007569">
    <property type="entry name" value="DUF559"/>
</dbReference>
<dbReference type="PANTHER" id="PTHR38590:SF1">
    <property type="entry name" value="BLL0828 PROTEIN"/>
    <property type="match status" value="1"/>
</dbReference>
<feature type="domain" description="DUF559" evidence="1">
    <location>
        <begin position="10"/>
        <end position="118"/>
    </location>
</feature>
<dbReference type="AlphaFoldDB" id="A0A6G4WAC0"/>
<gene>
    <name evidence="2" type="ORF">G6N73_08855</name>
</gene>
<proteinExistence type="predicted"/>